<evidence type="ECO:0000256" key="1">
    <source>
        <dbReference type="SAM" id="MobiDB-lite"/>
    </source>
</evidence>
<sequence length="474" mass="56174">DQSRSLGKGEETEKKDERGLLDQELHRAKHHVVAMLKIHIAYLFGVIKNRKQRGVPLSDEERMAINRFVRNANEFEQKQQTVNTMESEARFVLNQLDTLERFGYKKTEGECAVEQKTLKHIEIIKEKYDVYEMNVELERLRRTRIVEEAVQKAVGTEFTTLKEQLKREPAKNVTEKRVRIFISILKMHISAIRGTMHESETAEKKAAVDDFERITNEFNPNEHREETFLQAANSFMHTAQQKMRKTYKVLGDIYKEVKDTVSRASRDPKPWIVSPIKEGREPLHNDQVKSERLEKKHEMEKEDRLILHEKEFVRLEKDQKKEMERKEIEKMMKKKEKRNKYLKNRKSASNNTNDDLEKKVREKMEKDQKNEVERKGKEEKNDQKNEIERMGKEEKEGNKKESVSTTTDDDFGEERGTVNDWVMGKNRSFRSTEHKDSRRTMGEVSRVSSYSVHFPIMENEQWTKFCSSNENDSK</sequence>
<evidence type="ECO:0000313" key="3">
    <source>
        <dbReference type="Proteomes" id="UP001432027"/>
    </source>
</evidence>
<feature type="compositionally biased region" description="Basic residues" evidence="1">
    <location>
        <begin position="332"/>
        <end position="346"/>
    </location>
</feature>
<feature type="region of interest" description="Disordered" evidence="1">
    <location>
        <begin position="330"/>
        <end position="446"/>
    </location>
</feature>
<evidence type="ECO:0000313" key="2">
    <source>
        <dbReference type="EMBL" id="GMS97026.1"/>
    </source>
</evidence>
<comment type="caution">
    <text evidence="2">The sequence shown here is derived from an EMBL/GenBank/DDBJ whole genome shotgun (WGS) entry which is preliminary data.</text>
</comment>
<accession>A0AAV5TRS5</accession>
<protein>
    <submittedName>
        <fullName evidence="2">Uncharacterized protein</fullName>
    </submittedName>
</protein>
<feature type="non-terminal residue" evidence="2">
    <location>
        <position position="1"/>
    </location>
</feature>
<organism evidence="2 3">
    <name type="scientific">Pristionchus entomophagus</name>
    <dbReference type="NCBI Taxonomy" id="358040"/>
    <lineage>
        <taxon>Eukaryota</taxon>
        <taxon>Metazoa</taxon>
        <taxon>Ecdysozoa</taxon>
        <taxon>Nematoda</taxon>
        <taxon>Chromadorea</taxon>
        <taxon>Rhabditida</taxon>
        <taxon>Rhabditina</taxon>
        <taxon>Diplogasteromorpha</taxon>
        <taxon>Diplogasteroidea</taxon>
        <taxon>Neodiplogasteridae</taxon>
        <taxon>Pristionchus</taxon>
    </lineage>
</organism>
<reference evidence="2" key="1">
    <citation type="submission" date="2023-10" db="EMBL/GenBank/DDBJ databases">
        <title>Genome assembly of Pristionchus species.</title>
        <authorList>
            <person name="Yoshida K."/>
            <person name="Sommer R.J."/>
        </authorList>
    </citation>
    <scope>NUCLEOTIDE SEQUENCE</scope>
    <source>
        <strain evidence="2">RS0144</strain>
    </source>
</reference>
<feature type="region of interest" description="Disordered" evidence="1">
    <location>
        <begin position="1"/>
        <end position="20"/>
    </location>
</feature>
<feature type="compositionally biased region" description="Basic and acidic residues" evidence="1">
    <location>
        <begin position="430"/>
        <end position="441"/>
    </location>
</feature>
<gene>
    <name evidence="2" type="ORF">PENTCL1PPCAC_19201</name>
</gene>
<dbReference type="Proteomes" id="UP001432027">
    <property type="component" value="Unassembled WGS sequence"/>
</dbReference>
<dbReference type="EMBL" id="BTSX01000004">
    <property type="protein sequence ID" value="GMS97026.1"/>
    <property type="molecule type" value="Genomic_DNA"/>
</dbReference>
<dbReference type="AlphaFoldDB" id="A0AAV5TRS5"/>
<proteinExistence type="predicted"/>
<keyword evidence="3" id="KW-1185">Reference proteome</keyword>
<feature type="compositionally biased region" description="Basic and acidic residues" evidence="1">
    <location>
        <begin position="355"/>
        <end position="402"/>
    </location>
</feature>
<name>A0AAV5TRS5_9BILA</name>